<sequence length="385" mass="43943">METLERSKRSLDVFSDKEKKLHVLTKFLLNQELSLKDNIHSGESCFLKKVSADGNKVLISVRPTMTLSVGQKITLYKILGRYLHLECTVEQEKGESQYVLHLDKIAIAKKDRESSRIPVPPGSAWITNVVSSKAKIETDMFHVPTAVKVNFQDYETKLKNSVDFIKISTFNSSEDSEIIRQIKKTKKGLLLEDATDRKSYESAPNEDFLVFSDEIEEDIDKEINNKRNQKIKSELILPILYLTDEEESIPIGYIQMQSKSETFDLLKAMEMKTLCFEMVDRIRHSNMIKSDGKFPVIDISEGGLKVIVDHPDLIQSLPKLSGFQFDIFFKMQSPLTAFGTIKTITKNEEGHLTVGLAIAGHSSRSGEKKRFLENVEFFRKQNHKS</sequence>
<protein>
    <recommendedName>
        <fullName evidence="3">DUF1577 domain-containing protein</fullName>
    </recommendedName>
</protein>
<gene>
    <name evidence="1" type="ORF">CH364_05180</name>
</gene>
<comment type="caution">
    <text evidence="1">The sequence shown here is derived from an EMBL/GenBank/DDBJ whole genome shotgun (WGS) entry which is preliminary data.</text>
</comment>
<dbReference type="Proteomes" id="UP000232145">
    <property type="component" value="Unassembled WGS sequence"/>
</dbReference>
<reference evidence="1 2" key="1">
    <citation type="submission" date="2017-07" db="EMBL/GenBank/DDBJ databases">
        <title>Leptospira spp. isolated from tropical soils.</title>
        <authorList>
            <person name="Thibeaux R."/>
            <person name="Iraola G."/>
            <person name="Ferres I."/>
            <person name="Bierque E."/>
            <person name="Girault D."/>
            <person name="Soupe-Gilbert M.-E."/>
            <person name="Picardeau M."/>
            <person name="Goarant C."/>
        </authorList>
    </citation>
    <scope>NUCLEOTIDE SEQUENCE [LARGE SCALE GENOMIC DNA]</scope>
    <source>
        <strain evidence="1 2">FH2-B-A1</strain>
    </source>
</reference>
<dbReference type="AlphaFoldDB" id="A0A2N0AMT2"/>
<dbReference type="InterPro" id="IPR011471">
    <property type="entry name" value="DUF1577"/>
</dbReference>
<dbReference type="RefSeq" id="WP_100742497.1">
    <property type="nucleotide sequence ID" value="NZ_NPDW01000001.1"/>
</dbReference>
<name>A0A2N0AMT2_9LEPT</name>
<evidence type="ECO:0000313" key="2">
    <source>
        <dbReference type="Proteomes" id="UP000232145"/>
    </source>
</evidence>
<dbReference type="Pfam" id="PF07614">
    <property type="entry name" value="DUF1577"/>
    <property type="match status" value="1"/>
</dbReference>
<keyword evidence="2" id="KW-1185">Reference proteome</keyword>
<evidence type="ECO:0008006" key="3">
    <source>
        <dbReference type="Google" id="ProtNLM"/>
    </source>
</evidence>
<accession>A0A2N0AMT2</accession>
<dbReference type="EMBL" id="NPDX01000001">
    <property type="protein sequence ID" value="PJZ85603.1"/>
    <property type="molecule type" value="Genomic_DNA"/>
</dbReference>
<organism evidence="1 2">
    <name type="scientific">Leptospira harrisiae</name>
    <dbReference type="NCBI Taxonomy" id="2023189"/>
    <lineage>
        <taxon>Bacteria</taxon>
        <taxon>Pseudomonadati</taxon>
        <taxon>Spirochaetota</taxon>
        <taxon>Spirochaetia</taxon>
        <taxon>Leptospirales</taxon>
        <taxon>Leptospiraceae</taxon>
        <taxon>Leptospira</taxon>
    </lineage>
</organism>
<proteinExistence type="predicted"/>
<evidence type="ECO:0000313" key="1">
    <source>
        <dbReference type="EMBL" id="PJZ85603.1"/>
    </source>
</evidence>
<dbReference type="OrthoDB" id="337669at2"/>